<name>A0A845QVR9_9CLOT</name>
<keyword evidence="3" id="KW-0411">Iron-sulfur</keyword>
<dbReference type="Pfam" id="PF13187">
    <property type="entry name" value="Fer4_9"/>
    <property type="match status" value="1"/>
</dbReference>
<dbReference type="GO" id="GO:0046872">
    <property type="term" value="F:metal ion binding"/>
    <property type="evidence" value="ECO:0007669"/>
    <property type="project" value="UniProtKB-KW"/>
</dbReference>
<dbReference type="PROSITE" id="PS51379">
    <property type="entry name" value="4FE4S_FER_2"/>
    <property type="match status" value="1"/>
</dbReference>
<dbReference type="Gene3D" id="3.20.20.100">
    <property type="entry name" value="NADP-dependent oxidoreductase domain"/>
    <property type="match status" value="1"/>
</dbReference>
<dbReference type="Proteomes" id="UP000467132">
    <property type="component" value="Unassembled WGS sequence"/>
</dbReference>
<accession>A0A845QVR9</accession>
<feature type="domain" description="4Fe-4S ferredoxin-type" evidence="4">
    <location>
        <begin position="341"/>
        <end position="369"/>
    </location>
</feature>
<dbReference type="AlphaFoldDB" id="A0A845QVR9"/>
<dbReference type="SUPFAM" id="SSF51430">
    <property type="entry name" value="NAD(P)-linked oxidoreductase"/>
    <property type="match status" value="1"/>
</dbReference>
<gene>
    <name evidence="5" type="ORF">D3Z33_00145</name>
</gene>
<evidence type="ECO:0000256" key="1">
    <source>
        <dbReference type="ARBA" id="ARBA00022723"/>
    </source>
</evidence>
<evidence type="ECO:0000256" key="3">
    <source>
        <dbReference type="ARBA" id="ARBA00023014"/>
    </source>
</evidence>
<dbReference type="GO" id="GO:0051536">
    <property type="term" value="F:iron-sulfur cluster binding"/>
    <property type="evidence" value="ECO:0007669"/>
    <property type="project" value="UniProtKB-KW"/>
</dbReference>
<sequence>MLYRRFGKTNEIVSILGFGCMRFPLLPGGDSSDIDEEKSIKMVRYAIDNGLNYLDTAYPYHGNGMSDKGKSEPFVAKVIKDGYREKVKIATKLPTWLIENREDMDKYLNEQLERLEIDSIDFYLLHALNKEVWEKLKSLGVDEFLDSAIKKGKIKYAGFSYHDKQEYFNEIIDYYDFSFCQIQFNYLDEDYQAGLKGLKYAYEKDLGIVIMEPLRGGKLTGNLPIEAIELFNNEDGNKTPAEWALRWVWNHPEVSIILSGMSTMEQVIENINIAKDAEFNSLLKTELNTIGKVKDIYKSRIRVNCTACGYCMPCPQGVDIPKNFSVYNNYYVFEEERGYEDLEEKSASNCVECKICETHCPQSIEISKELKNVRELFER</sequence>
<dbReference type="InterPro" id="IPR017900">
    <property type="entry name" value="4Fe4S_Fe_S_CS"/>
</dbReference>
<dbReference type="InterPro" id="IPR053135">
    <property type="entry name" value="AKR2_Oxidoreductase"/>
</dbReference>
<dbReference type="PANTHER" id="PTHR43312">
    <property type="entry name" value="D-THREO-ALDOSE 1-DEHYDROGENASE"/>
    <property type="match status" value="1"/>
</dbReference>
<evidence type="ECO:0000256" key="2">
    <source>
        <dbReference type="ARBA" id="ARBA00023004"/>
    </source>
</evidence>
<dbReference type="InterPro" id="IPR017896">
    <property type="entry name" value="4Fe4S_Fe-S-bd"/>
</dbReference>
<keyword evidence="2" id="KW-0408">Iron</keyword>
<comment type="caution">
    <text evidence="5">The sequence shown here is derived from an EMBL/GenBank/DDBJ whole genome shotgun (WGS) entry which is preliminary data.</text>
</comment>
<dbReference type="PROSITE" id="PS00198">
    <property type="entry name" value="4FE4S_FER_1"/>
    <property type="match status" value="1"/>
</dbReference>
<dbReference type="RefSeq" id="WP_160195783.1">
    <property type="nucleotide sequence ID" value="NZ_QXXA01000001.1"/>
</dbReference>
<evidence type="ECO:0000259" key="4">
    <source>
        <dbReference type="PROSITE" id="PS51379"/>
    </source>
</evidence>
<dbReference type="EMBL" id="QXXA01000001">
    <property type="protein sequence ID" value="NBI05262.1"/>
    <property type="molecule type" value="Genomic_DNA"/>
</dbReference>
<protein>
    <submittedName>
        <fullName evidence="5">Aldo/keto reductase</fullName>
    </submittedName>
</protein>
<organism evidence="5 6">
    <name type="scientific">Senegalia massiliensis</name>
    <dbReference type="NCBI Taxonomy" id="1720316"/>
    <lineage>
        <taxon>Bacteria</taxon>
        <taxon>Bacillati</taxon>
        <taxon>Bacillota</taxon>
        <taxon>Clostridia</taxon>
        <taxon>Eubacteriales</taxon>
        <taxon>Clostridiaceae</taxon>
        <taxon>Senegalia</taxon>
    </lineage>
</organism>
<evidence type="ECO:0000313" key="6">
    <source>
        <dbReference type="Proteomes" id="UP000467132"/>
    </source>
</evidence>
<dbReference type="Pfam" id="PF00248">
    <property type="entry name" value="Aldo_ket_red"/>
    <property type="match status" value="1"/>
</dbReference>
<dbReference type="CDD" id="cd19096">
    <property type="entry name" value="AKR_Fe-S_oxidoreductase"/>
    <property type="match status" value="1"/>
</dbReference>
<keyword evidence="6" id="KW-1185">Reference proteome</keyword>
<dbReference type="PANTHER" id="PTHR43312:SF2">
    <property type="entry name" value="OXIDOREDUCTASE"/>
    <property type="match status" value="1"/>
</dbReference>
<reference evidence="5 6" key="1">
    <citation type="submission" date="2018-08" db="EMBL/GenBank/DDBJ databases">
        <title>Murine metabolic-syndrome-specific gut microbial biobank.</title>
        <authorList>
            <person name="Liu C."/>
        </authorList>
    </citation>
    <scope>NUCLEOTIDE SEQUENCE [LARGE SCALE GENOMIC DNA]</scope>
    <source>
        <strain evidence="5 6">583</strain>
    </source>
</reference>
<dbReference type="Gene3D" id="3.30.70.20">
    <property type="match status" value="1"/>
</dbReference>
<proteinExistence type="predicted"/>
<dbReference type="InterPro" id="IPR036812">
    <property type="entry name" value="NAD(P)_OxRdtase_dom_sf"/>
</dbReference>
<dbReference type="OrthoDB" id="9773828at2"/>
<keyword evidence="1" id="KW-0479">Metal-binding</keyword>
<dbReference type="SUPFAM" id="SSF46548">
    <property type="entry name" value="alpha-helical ferredoxin"/>
    <property type="match status" value="1"/>
</dbReference>
<dbReference type="InterPro" id="IPR023210">
    <property type="entry name" value="NADP_OxRdtase_dom"/>
</dbReference>
<evidence type="ECO:0000313" key="5">
    <source>
        <dbReference type="EMBL" id="NBI05262.1"/>
    </source>
</evidence>